<protein>
    <recommendedName>
        <fullName evidence="2">Antitoxin of toxin-antitoxin stability system</fullName>
    </recommendedName>
</protein>
<comment type="caution">
    <text evidence="1">The sequence shown here is derived from an EMBL/GenBank/DDBJ whole genome shotgun (WGS) entry which is preliminary data.</text>
</comment>
<proteinExistence type="predicted"/>
<sequence length="203" mass="23776">MRIDIVETKVYKFDELSDEAKQTALDGLRENCHDYEWWDYIFEDAKEIGKLVGIDIDNIYFSGFSSKGDGACFEGNYGYKTGSVKAVLQYAPQDEELHRITEELLALQKKCLYQIRASVKQSGHYNHRFCTDFSVDFESHATGIDYYNKGVEEAIIEVLRDYMHWIYKQLETQNDYMMSDEAIKETIEANKYEFIVDGELYYT</sequence>
<evidence type="ECO:0000313" key="1">
    <source>
        <dbReference type="EMBL" id="KKN14036.1"/>
    </source>
</evidence>
<dbReference type="EMBL" id="LAZR01003859">
    <property type="protein sequence ID" value="KKN14036.1"/>
    <property type="molecule type" value="Genomic_DNA"/>
</dbReference>
<evidence type="ECO:0008006" key="2">
    <source>
        <dbReference type="Google" id="ProtNLM"/>
    </source>
</evidence>
<organism evidence="1">
    <name type="scientific">marine sediment metagenome</name>
    <dbReference type="NCBI Taxonomy" id="412755"/>
    <lineage>
        <taxon>unclassified sequences</taxon>
        <taxon>metagenomes</taxon>
        <taxon>ecological metagenomes</taxon>
    </lineage>
</organism>
<accession>A0A0F9QLM5</accession>
<name>A0A0F9QLM5_9ZZZZ</name>
<gene>
    <name evidence="1" type="ORF">LCGC14_1000320</name>
</gene>
<dbReference type="AlphaFoldDB" id="A0A0F9QLM5"/>
<reference evidence="1" key="1">
    <citation type="journal article" date="2015" name="Nature">
        <title>Complex archaea that bridge the gap between prokaryotes and eukaryotes.</title>
        <authorList>
            <person name="Spang A."/>
            <person name="Saw J.H."/>
            <person name="Jorgensen S.L."/>
            <person name="Zaremba-Niedzwiedzka K."/>
            <person name="Martijn J."/>
            <person name="Lind A.E."/>
            <person name="van Eijk R."/>
            <person name="Schleper C."/>
            <person name="Guy L."/>
            <person name="Ettema T.J."/>
        </authorList>
    </citation>
    <scope>NUCLEOTIDE SEQUENCE</scope>
</reference>